<dbReference type="AlphaFoldDB" id="A0A0C3QRY5"/>
<sequence>MSESKGPLIAVDMDDVLAMTNENLVEWHNRHHGSDMTLEDCHYFHYWKNPHWGTPEGEYHGTTHAYEFLIGFAKRKPRDAEQAEGLPPLGRLPELEAGAVRG</sequence>
<dbReference type="OrthoDB" id="10248475at2759"/>
<evidence type="ECO:0000313" key="3">
    <source>
        <dbReference type="Proteomes" id="UP000054248"/>
    </source>
</evidence>
<keyword evidence="3" id="KW-1185">Reference proteome</keyword>
<reference evidence="2 3" key="1">
    <citation type="submission" date="2014-04" db="EMBL/GenBank/DDBJ databases">
        <authorList>
            <consortium name="DOE Joint Genome Institute"/>
            <person name="Kuo A."/>
            <person name="Girlanda M."/>
            <person name="Perotto S."/>
            <person name="Kohler A."/>
            <person name="Nagy L.G."/>
            <person name="Floudas D."/>
            <person name="Copeland A."/>
            <person name="Barry K.W."/>
            <person name="Cichocki N."/>
            <person name="Veneault-Fourrey C."/>
            <person name="LaButti K."/>
            <person name="Lindquist E.A."/>
            <person name="Lipzen A."/>
            <person name="Lundell T."/>
            <person name="Morin E."/>
            <person name="Murat C."/>
            <person name="Sun H."/>
            <person name="Tunlid A."/>
            <person name="Henrissat B."/>
            <person name="Grigoriev I.V."/>
            <person name="Hibbett D.S."/>
            <person name="Martin F."/>
            <person name="Nordberg H.P."/>
            <person name="Cantor M.N."/>
            <person name="Hua S.X."/>
        </authorList>
    </citation>
    <scope>NUCLEOTIDE SEQUENCE [LARGE SCALE GENOMIC DNA]</scope>
    <source>
        <strain evidence="2 3">MUT 4182</strain>
    </source>
</reference>
<dbReference type="HOGENOM" id="CLU_2279511_0_0_1"/>
<accession>A0A0C3QRY5</accession>
<dbReference type="EMBL" id="KN822970">
    <property type="protein sequence ID" value="KIO30654.1"/>
    <property type="molecule type" value="Genomic_DNA"/>
</dbReference>
<evidence type="ECO:0000313" key="2">
    <source>
        <dbReference type="EMBL" id="KIO30654.1"/>
    </source>
</evidence>
<organism evidence="2 3">
    <name type="scientific">Tulasnella calospora MUT 4182</name>
    <dbReference type="NCBI Taxonomy" id="1051891"/>
    <lineage>
        <taxon>Eukaryota</taxon>
        <taxon>Fungi</taxon>
        <taxon>Dikarya</taxon>
        <taxon>Basidiomycota</taxon>
        <taxon>Agaricomycotina</taxon>
        <taxon>Agaricomycetes</taxon>
        <taxon>Cantharellales</taxon>
        <taxon>Tulasnellaceae</taxon>
        <taxon>Tulasnella</taxon>
    </lineage>
</organism>
<dbReference type="STRING" id="1051891.A0A0C3QRY5"/>
<proteinExistence type="predicted"/>
<name>A0A0C3QRY5_9AGAM</name>
<feature type="region of interest" description="Disordered" evidence="1">
    <location>
        <begin position="79"/>
        <end position="102"/>
    </location>
</feature>
<protein>
    <submittedName>
        <fullName evidence="2">Uncharacterized protein</fullName>
    </submittedName>
</protein>
<gene>
    <name evidence="2" type="ORF">M407DRAFT_20369</name>
</gene>
<feature type="compositionally biased region" description="Low complexity" evidence="1">
    <location>
        <begin position="83"/>
        <end position="102"/>
    </location>
</feature>
<evidence type="ECO:0000256" key="1">
    <source>
        <dbReference type="SAM" id="MobiDB-lite"/>
    </source>
</evidence>
<dbReference type="Proteomes" id="UP000054248">
    <property type="component" value="Unassembled WGS sequence"/>
</dbReference>
<reference evidence="3" key="2">
    <citation type="submission" date="2015-01" db="EMBL/GenBank/DDBJ databases">
        <title>Evolutionary Origins and Diversification of the Mycorrhizal Mutualists.</title>
        <authorList>
            <consortium name="DOE Joint Genome Institute"/>
            <consortium name="Mycorrhizal Genomics Consortium"/>
            <person name="Kohler A."/>
            <person name="Kuo A."/>
            <person name="Nagy L.G."/>
            <person name="Floudas D."/>
            <person name="Copeland A."/>
            <person name="Barry K.W."/>
            <person name="Cichocki N."/>
            <person name="Veneault-Fourrey C."/>
            <person name="LaButti K."/>
            <person name="Lindquist E.A."/>
            <person name="Lipzen A."/>
            <person name="Lundell T."/>
            <person name="Morin E."/>
            <person name="Murat C."/>
            <person name="Riley R."/>
            <person name="Ohm R."/>
            <person name="Sun H."/>
            <person name="Tunlid A."/>
            <person name="Henrissat B."/>
            <person name="Grigoriev I.V."/>
            <person name="Hibbett D.S."/>
            <person name="Martin F."/>
        </authorList>
    </citation>
    <scope>NUCLEOTIDE SEQUENCE [LARGE SCALE GENOMIC DNA]</scope>
    <source>
        <strain evidence="3">MUT 4182</strain>
    </source>
</reference>